<dbReference type="InterPro" id="IPR050696">
    <property type="entry name" value="FtsA/MreB"/>
</dbReference>
<dbReference type="InterPro" id="IPR005883">
    <property type="entry name" value="PilM"/>
</dbReference>
<dbReference type="InterPro" id="IPR043129">
    <property type="entry name" value="ATPase_NBD"/>
</dbReference>
<dbReference type="Gene3D" id="3.30.420.40">
    <property type="match status" value="2"/>
</dbReference>
<organism evidence="1 2">
    <name type="scientific">Synechococcus sp. (strain ATCC 27144 / PCC 6301 / SAUG 1402/1)</name>
    <name type="common">Anacystis nidulans</name>
    <dbReference type="NCBI Taxonomy" id="269084"/>
    <lineage>
        <taxon>Bacteria</taxon>
        <taxon>Bacillati</taxon>
        <taxon>Cyanobacteriota</taxon>
        <taxon>Cyanophyceae</taxon>
        <taxon>Synechococcales</taxon>
        <taxon>Synechococcaceae</taxon>
        <taxon>Synechococcus</taxon>
    </lineage>
</organism>
<sequence>MVGIFSKFLGGDQSRLGVEITPERINLAHIGRKGNRLQLQDFVSVELPDGLFQDGRVLDSFSLSDLLRTAINDNRIRTKRVSTAVPGREVITRLLPMPAELDDAELRETLINQEAALFLPFPREEADIDYLKLDYFLDADEVEKLHVLLVATRRQVTDVYLDLFAQAGLTPDIVEVGSFALIRTIREALRQYGLQEAVILLNVEYDLTEIVIIVGGVPRFSRTIAMGTQQWQRAAAQAGIDNTGRGIDFLQGRSFTLLEPPADLLSQALARSVTELCDEVRRSADFYLSQETDIEVAKLYVAGPGSALPTLPEFLGQRLGLPVELVDPVEGLGLEVAENLYLPNRADVGVVLGLATRGV</sequence>
<dbReference type="PIRSF" id="PIRSF019169">
    <property type="entry name" value="PilM"/>
    <property type="match status" value="1"/>
</dbReference>
<reference evidence="1 2" key="1">
    <citation type="journal article" date="2007" name="Photosyn. Res.">
        <title>Complete nucleotide sequence of the freshwater unicellular cyanobacterium Synechococcus elongatus PCC 6301 chromosome: gene content and organization.</title>
        <authorList>
            <person name="Sugita C."/>
            <person name="Ogata K."/>
            <person name="Shikata M."/>
            <person name="Jikuya H."/>
            <person name="Takano J."/>
            <person name="Furumichi M."/>
            <person name="Kanehisa M."/>
            <person name="Omata T."/>
            <person name="Sugiura M."/>
            <person name="Sugita M."/>
        </authorList>
    </citation>
    <scope>NUCLEOTIDE SEQUENCE [LARGE SCALE GENOMIC DNA]</scope>
    <source>
        <strain evidence="2">ATCC 27144 / PCC 6301 / SAUG 1402/1</strain>
    </source>
</reference>
<dbReference type="EMBL" id="AP008231">
    <property type="protein sequence ID" value="BAD79842.1"/>
    <property type="molecule type" value="Genomic_DNA"/>
</dbReference>
<gene>
    <name evidence="1" type="primary">pilM</name>
    <name evidence="1" type="ordered locus">syc1652_d</name>
</gene>
<dbReference type="Gene3D" id="3.30.1490.300">
    <property type="match status" value="1"/>
</dbReference>
<evidence type="ECO:0000313" key="2">
    <source>
        <dbReference type="Proteomes" id="UP000001175"/>
    </source>
</evidence>
<dbReference type="eggNOG" id="COG4972">
    <property type="taxonomic scope" value="Bacteria"/>
</dbReference>
<dbReference type="PANTHER" id="PTHR32432:SF3">
    <property type="entry name" value="ETHANOLAMINE UTILIZATION PROTEIN EUTJ"/>
    <property type="match status" value="1"/>
</dbReference>
<protein>
    <submittedName>
        <fullName evidence="1">Type IV pilus assembly protein PilM</fullName>
    </submittedName>
</protein>
<dbReference type="AlphaFoldDB" id="A0A0H3K3G9"/>
<proteinExistence type="predicted"/>
<dbReference type="CDD" id="cd24049">
    <property type="entry name" value="ASKHA_NBD_PilM"/>
    <property type="match status" value="1"/>
</dbReference>
<dbReference type="PANTHER" id="PTHR32432">
    <property type="entry name" value="CELL DIVISION PROTEIN FTSA-RELATED"/>
    <property type="match status" value="1"/>
</dbReference>
<dbReference type="Pfam" id="PF11104">
    <property type="entry name" value="PilM_2"/>
    <property type="match status" value="1"/>
</dbReference>
<dbReference type="NCBIfam" id="TIGR01175">
    <property type="entry name" value="pilM"/>
    <property type="match status" value="1"/>
</dbReference>
<dbReference type="RefSeq" id="WP_011243962.1">
    <property type="nucleotide sequence ID" value="NC_006576.1"/>
</dbReference>
<dbReference type="Proteomes" id="UP000001175">
    <property type="component" value="Chromosome"/>
</dbReference>
<dbReference type="SUPFAM" id="SSF53067">
    <property type="entry name" value="Actin-like ATPase domain"/>
    <property type="match status" value="2"/>
</dbReference>
<name>A0A0H3K3G9_SYNP6</name>
<dbReference type="KEGG" id="syc:syc1652_d"/>
<evidence type="ECO:0000313" key="1">
    <source>
        <dbReference type="EMBL" id="BAD79842.1"/>
    </source>
</evidence>
<dbReference type="GeneID" id="72431344"/>
<accession>A0A0H3K3G9</accession>